<accession>A0A167XXP8</accession>
<dbReference type="OrthoDB" id="655030at2759"/>
<keyword evidence="3" id="KW-0560">Oxidoreductase</keyword>
<proteinExistence type="predicted"/>
<dbReference type="PRINTS" id="PR00420">
    <property type="entry name" value="RNGMNOXGNASE"/>
</dbReference>
<feature type="domain" description="FAD-binding" evidence="5">
    <location>
        <begin position="172"/>
        <end position="392"/>
    </location>
</feature>
<dbReference type="InterPro" id="IPR051704">
    <property type="entry name" value="FAD_aromatic-hydroxylase"/>
</dbReference>
<dbReference type="GO" id="GO:0016491">
    <property type="term" value="F:oxidoreductase activity"/>
    <property type="evidence" value="ECO:0007669"/>
    <property type="project" value="UniProtKB-KW"/>
</dbReference>
<dbReference type="InterPro" id="IPR002938">
    <property type="entry name" value="FAD-bd"/>
</dbReference>
<name>A0A167XXP8_9HYPO</name>
<dbReference type="EMBL" id="AZHD01000003">
    <property type="protein sequence ID" value="OAA65546.1"/>
    <property type="molecule type" value="Genomic_DNA"/>
</dbReference>
<evidence type="ECO:0000256" key="2">
    <source>
        <dbReference type="ARBA" id="ARBA00022827"/>
    </source>
</evidence>
<dbReference type="SUPFAM" id="SSF51905">
    <property type="entry name" value="FAD/NAD(P)-binding domain"/>
    <property type="match status" value="1"/>
</dbReference>
<evidence type="ECO:0000256" key="1">
    <source>
        <dbReference type="ARBA" id="ARBA00022630"/>
    </source>
</evidence>
<keyword evidence="1" id="KW-0285">Flavoprotein</keyword>
<dbReference type="Proteomes" id="UP000076874">
    <property type="component" value="Unassembled WGS sequence"/>
</dbReference>
<dbReference type="PANTHER" id="PTHR46865">
    <property type="entry name" value="OXIDOREDUCTASE-RELATED"/>
    <property type="match status" value="1"/>
</dbReference>
<evidence type="ECO:0000313" key="6">
    <source>
        <dbReference type="EMBL" id="OAA65546.1"/>
    </source>
</evidence>
<protein>
    <submittedName>
        <fullName evidence="6">Oxidoreductase</fullName>
    </submittedName>
</protein>
<organism evidence="6 7">
    <name type="scientific">Niveomyces insectorum RCEF 264</name>
    <dbReference type="NCBI Taxonomy" id="1081102"/>
    <lineage>
        <taxon>Eukaryota</taxon>
        <taxon>Fungi</taxon>
        <taxon>Dikarya</taxon>
        <taxon>Ascomycota</taxon>
        <taxon>Pezizomycotina</taxon>
        <taxon>Sordariomycetes</taxon>
        <taxon>Hypocreomycetidae</taxon>
        <taxon>Hypocreales</taxon>
        <taxon>Cordycipitaceae</taxon>
        <taxon>Niveomyces</taxon>
    </lineage>
</organism>
<evidence type="ECO:0000313" key="7">
    <source>
        <dbReference type="Proteomes" id="UP000076874"/>
    </source>
</evidence>
<dbReference type="AlphaFoldDB" id="A0A167XXP8"/>
<feature type="region of interest" description="Disordered" evidence="4">
    <location>
        <begin position="151"/>
        <end position="172"/>
    </location>
</feature>
<dbReference type="InterPro" id="IPR036188">
    <property type="entry name" value="FAD/NAD-bd_sf"/>
</dbReference>
<gene>
    <name evidence="6" type="ORF">SPI_02333</name>
</gene>
<keyword evidence="7" id="KW-1185">Reference proteome</keyword>
<evidence type="ECO:0000256" key="3">
    <source>
        <dbReference type="ARBA" id="ARBA00023002"/>
    </source>
</evidence>
<sequence>MAPLDILIVGCSIGGPALATFLLLTPSPAANKPRITVLERSSSLRGQGQNVDVRGVGVPILRKLGVEAAVRASTTGEVGVQWVTKDNRVWATLGAGNDGDDKVHNPTSDIEIKRGRLAEILWQRSQAASDAVARDGGKAIEYIFGDHLDDIRQSGDNGDGDGEYDKNDSPPAKVTVHFANSGQTRMFDLVVGADGLPSSTRQMVWGSAGETQRVHRLGLYAAFFSIPRTSTDTAYRRCFHTHGRRLLSVRPDEQNNQMSALLSVVVDDAQDARFAQHAVRGPGAAGTDAQKALIKEYFQGAGWESERILQAMMATPDFYYSMIAQVKMDRWSKGRVVLLGDAAHCASHLSGMGTTLAMLGAYNLAGALASHPDDLSAAFAAYEASTRPAVTKAQKLMPGILRIMNPETAWGVWVVDTVIRFLVWSRVFFKLLLRFRGPDTEVEALPEYGFTQLPEQTD</sequence>
<reference evidence="6 7" key="1">
    <citation type="journal article" date="2016" name="Genome Biol. Evol.">
        <title>Divergent and convergent evolution of fungal pathogenicity.</title>
        <authorList>
            <person name="Shang Y."/>
            <person name="Xiao G."/>
            <person name="Zheng P."/>
            <person name="Cen K."/>
            <person name="Zhan S."/>
            <person name="Wang C."/>
        </authorList>
    </citation>
    <scope>NUCLEOTIDE SEQUENCE [LARGE SCALE GENOMIC DNA]</scope>
    <source>
        <strain evidence="6 7">RCEF 264</strain>
    </source>
</reference>
<keyword evidence="2" id="KW-0274">FAD</keyword>
<evidence type="ECO:0000256" key="4">
    <source>
        <dbReference type="SAM" id="MobiDB-lite"/>
    </source>
</evidence>
<dbReference type="Gene3D" id="3.50.50.60">
    <property type="entry name" value="FAD/NAD(P)-binding domain"/>
    <property type="match status" value="1"/>
</dbReference>
<dbReference type="STRING" id="1081102.A0A167XXP8"/>
<comment type="caution">
    <text evidence="6">The sequence shown here is derived from an EMBL/GenBank/DDBJ whole genome shotgun (WGS) entry which is preliminary data.</text>
</comment>
<dbReference type="GO" id="GO:0071949">
    <property type="term" value="F:FAD binding"/>
    <property type="evidence" value="ECO:0007669"/>
    <property type="project" value="InterPro"/>
</dbReference>
<evidence type="ECO:0000259" key="5">
    <source>
        <dbReference type="Pfam" id="PF01494"/>
    </source>
</evidence>
<dbReference type="PANTHER" id="PTHR46865:SF2">
    <property type="entry name" value="MONOOXYGENASE"/>
    <property type="match status" value="1"/>
</dbReference>
<dbReference type="Pfam" id="PF01494">
    <property type="entry name" value="FAD_binding_3"/>
    <property type="match status" value="1"/>
</dbReference>